<dbReference type="PANTHER" id="PTHR12110:SF41">
    <property type="entry name" value="INOSOSE DEHYDRATASE"/>
    <property type="match status" value="1"/>
</dbReference>
<dbReference type="InterPro" id="IPR036237">
    <property type="entry name" value="Xyl_isomerase-like_sf"/>
</dbReference>
<evidence type="ECO:0000259" key="1">
    <source>
        <dbReference type="Pfam" id="PF01261"/>
    </source>
</evidence>
<gene>
    <name evidence="2" type="ORF">PPROV_000568100</name>
</gene>
<proteinExistence type="predicted"/>
<accession>A0A830HPJ2</accession>
<comment type="caution">
    <text evidence="2">The sequence shown here is derived from an EMBL/GenBank/DDBJ whole genome shotgun (WGS) entry which is preliminary data.</text>
</comment>
<name>A0A830HPJ2_9CHLO</name>
<feature type="domain" description="Xylose isomerase-like TIM barrel" evidence="1">
    <location>
        <begin position="56"/>
        <end position="283"/>
    </location>
</feature>
<dbReference type="Pfam" id="PF01261">
    <property type="entry name" value="AP_endonuc_2"/>
    <property type="match status" value="1"/>
</dbReference>
<keyword evidence="3" id="KW-1185">Reference proteome</keyword>
<evidence type="ECO:0000313" key="3">
    <source>
        <dbReference type="Proteomes" id="UP000660262"/>
    </source>
</evidence>
<dbReference type="SUPFAM" id="SSF51658">
    <property type="entry name" value="Xylose isomerase-like"/>
    <property type="match status" value="1"/>
</dbReference>
<evidence type="ECO:0000313" key="2">
    <source>
        <dbReference type="EMBL" id="GHP06937.1"/>
    </source>
</evidence>
<dbReference type="PANTHER" id="PTHR12110">
    <property type="entry name" value="HYDROXYPYRUVATE ISOMERASE"/>
    <property type="match status" value="1"/>
</dbReference>
<reference evidence="2" key="1">
    <citation type="submission" date="2020-10" db="EMBL/GenBank/DDBJ databases">
        <title>Unveiling of a novel bifunctional photoreceptor, Dualchrome1, isolated from a cosmopolitan green alga.</title>
        <authorList>
            <person name="Suzuki S."/>
            <person name="Kawachi M."/>
        </authorList>
    </citation>
    <scope>NUCLEOTIDE SEQUENCE</scope>
    <source>
        <strain evidence="2">NIES 2893</strain>
    </source>
</reference>
<dbReference type="Proteomes" id="UP000660262">
    <property type="component" value="Unassembled WGS sequence"/>
</dbReference>
<dbReference type="InterPro" id="IPR013022">
    <property type="entry name" value="Xyl_isomerase-like_TIM-brl"/>
</dbReference>
<dbReference type="Gene3D" id="3.20.20.150">
    <property type="entry name" value="Divalent-metal-dependent TIM barrel enzymes"/>
    <property type="match status" value="1"/>
</dbReference>
<organism evidence="2 3">
    <name type="scientific">Pycnococcus provasolii</name>
    <dbReference type="NCBI Taxonomy" id="41880"/>
    <lineage>
        <taxon>Eukaryota</taxon>
        <taxon>Viridiplantae</taxon>
        <taxon>Chlorophyta</taxon>
        <taxon>Pseudoscourfieldiophyceae</taxon>
        <taxon>Pseudoscourfieldiales</taxon>
        <taxon>Pycnococcaceae</taxon>
        <taxon>Pycnococcus</taxon>
    </lineage>
</organism>
<dbReference type="InterPro" id="IPR050312">
    <property type="entry name" value="IolE/XylAMocC-like"/>
</dbReference>
<dbReference type="EMBL" id="BNJQ01000014">
    <property type="protein sequence ID" value="GHP06937.1"/>
    <property type="molecule type" value="Genomic_DNA"/>
</dbReference>
<protein>
    <recommendedName>
        <fullName evidence="1">Xylose isomerase-like TIM barrel domain-containing protein</fullName>
    </recommendedName>
</protein>
<dbReference type="OrthoDB" id="4214675at2759"/>
<dbReference type="AlphaFoldDB" id="A0A830HPJ2"/>
<sequence>MAAALRACRRIVVLASSSSSSSQSSPPSQSAAVGVHALVFSGSWSRDDALKAIAGAAKANYDFVEIPLLSPEAVDGPMTKDLLEEHGIFATASLGLADDADISSEDNDVARRGEELLNAAVDTCASFGGKVLCGVTYSSLRKYDKPLTAKGRDNCVQALKNVAKRCSDNGMTLGLEVVNRYETNVCNTARDAATLCDDVGASNVFVHLDSYHMNIEEDSMEQAVLDAGDKLGYVHIGEAHRGYLGQGQCDLDGLFASLKKSKYSGYVAFESFSRAVVSDDLSNTLCVWRDMWEDSEDLAVSAREYIRDRFV</sequence>